<evidence type="ECO:0000256" key="1">
    <source>
        <dbReference type="ARBA" id="ARBA00004651"/>
    </source>
</evidence>
<dbReference type="eggNOG" id="COG2261">
    <property type="taxonomic scope" value="Bacteria"/>
</dbReference>
<dbReference type="Pfam" id="PF04226">
    <property type="entry name" value="Transgly_assoc"/>
    <property type="match status" value="1"/>
</dbReference>
<keyword evidence="5 7" id="KW-1133">Transmembrane helix</keyword>
<protein>
    <submittedName>
        <fullName evidence="8">Transglycosylase associated protein</fullName>
    </submittedName>
</protein>
<evidence type="ECO:0000313" key="8">
    <source>
        <dbReference type="EMBL" id="EHJ52361.1"/>
    </source>
</evidence>
<dbReference type="PANTHER" id="PTHR33884:SF3">
    <property type="entry name" value="UPF0410 PROTEIN YMGE"/>
    <property type="match status" value="1"/>
</dbReference>
<evidence type="ECO:0000256" key="4">
    <source>
        <dbReference type="ARBA" id="ARBA00022692"/>
    </source>
</evidence>
<accession>G5JVJ3</accession>
<sequence>MTLIWTIIVSALIGSIAVSITNRGRSMGCLTKIFAGLLGAWIGHRLFGFWGPTIAGMSFFSSILGAIIVIAVLSVIFGDN</sequence>
<evidence type="ECO:0000256" key="2">
    <source>
        <dbReference type="ARBA" id="ARBA00011006"/>
    </source>
</evidence>
<dbReference type="STRING" id="764298.STRMA_0768"/>
<organism evidence="8 9">
    <name type="scientific">Streptococcus macacae NCTC 11558</name>
    <dbReference type="NCBI Taxonomy" id="764298"/>
    <lineage>
        <taxon>Bacteria</taxon>
        <taxon>Bacillati</taxon>
        <taxon>Bacillota</taxon>
        <taxon>Bacilli</taxon>
        <taxon>Lactobacillales</taxon>
        <taxon>Streptococcaceae</taxon>
        <taxon>Streptococcus</taxon>
    </lineage>
</organism>
<dbReference type="GO" id="GO:0005886">
    <property type="term" value="C:plasma membrane"/>
    <property type="evidence" value="ECO:0007669"/>
    <property type="project" value="UniProtKB-SubCell"/>
</dbReference>
<proteinExistence type="inferred from homology"/>
<dbReference type="Proteomes" id="UP000003573">
    <property type="component" value="Unassembled WGS sequence"/>
</dbReference>
<dbReference type="InterPro" id="IPR007341">
    <property type="entry name" value="Transgly_assoc"/>
</dbReference>
<comment type="subcellular location">
    <subcellularLocation>
        <location evidence="1">Cell membrane</location>
        <topology evidence="1">Multi-pass membrane protein</topology>
    </subcellularLocation>
</comment>
<evidence type="ECO:0000256" key="3">
    <source>
        <dbReference type="ARBA" id="ARBA00022475"/>
    </source>
</evidence>
<comment type="caution">
    <text evidence="8">The sequence shown here is derived from an EMBL/GenBank/DDBJ whole genome shotgun (WGS) entry which is preliminary data.</text>
</comment>
<keyword evidence="9" id="KW-1185">Reference proteome</keyword>
<dbReference type="PANTHER" id="PTHR33884">
    <property type="entry name" value="UPF0410 PROTEIN YMGE"/>
    <property type="match status" value="1"/>
</dbReference>
<evidence type="ECO:0000256" key="6">
    <source>
        <dbReference type="ARBA" id="ARBA00023136"/>
    </source>
</evidence>
<keyword evidence="4 7" id="KW-0812">Transmembrane</keyword>
<dbReference type="AlphaFoldDB" id="G5JVJ3"/>
<keyword evidence="3" id="KW-1003">Cell membrane</keyword>
<evidence type="ECO:0000256" key="5">
    <source>
        <dbReference type="ARBA" id="ARBA00022989"/>
    </source>
</evidence>
<evidence type="ECO:0000313" key="9">
    <source>
        <dbReference type="Proteomes" id="UP000003573"/>
    </source>
</evidence>
<name>G5JVJ3_9STRE</name>
<evidence type="ECO:0000256" key="7">
    <source>
        <dbReference type="SAM" id="Phobius"/>
    </source>
</evidence>
<gene>
    <name evidence="8" type="ORF">STRMA_0768</name>
</gene>
<comment type="similarity">
    <text evidence="2">Belongs to the UPF0410 family.</text>
</comment>
<feature type="transmembrane region" description="Helical" evidence="7">
    <location>
        <begin position="57"/>
        <end position="77"/>
    </location>
</feature>
<feature type="transmembrane region" description="Helical" evidence="7">
    <location>
        <begin position="33"/>
        <end position="50"/>
    </location>
</feature>
<reference evidence="8 9" key="1">
    <citation type="journal article" date="2014" name="Int. J. Syst. Evol. Microbiol.">
        <title>Phylogenomics and the dynamic genome evolution of the genus Streptococcus.</title>
        <authorList>
            <consortium name="The Broad Institute Genome Sequencing Platform"/>
            <person name="Richards V.P."/>
            <person name="Palmer S.R."/>
            <person name="Pavinski Bitar P.D."/>
            <person name="Qin X."/>
            <person name="Weinstock G.M."/>
            <person name="Highlander S.K."/>
            <person name="Town C.D."/>
            <person name="Burne R.A."/>
            <person name="Stanhope M.J."/>
        </authorList>
    </citation>
    <scope>NUCLEOTIDE SEQUENCE [LARGE SCALE GENOMIC DNA]</scope>
    <source>
        <strain evidence="8 9">NCTC 11558</strain>
    </source>
</reference>
<dbReference type="RefSeq" id="WP_003080328.1">
    <property type="nucleotide sequence ID" value="NZ_AEUW02000001.1"/>
</dbReference>
<dbReference type="OrthoDB" id="1632160at2"/>
<dbReference type="EMBL" id="AEUW02000001">
    <property type="protein sequence ID" value="EHJ52361.1"/>
    <property type="molecule type" value="Genomic_DNA"/>
</dbReference>
<keyword evidence="6 7" id="KW-0472">Membrane</keyword>